<sequence>MPELNQEVKEQKDVVDRYMTYEIDLNEKVMTPLRGLFADWVIRRTHKSMGHDGQNLTDIQVVEPQPVLAIVKKEDAQFVVKERRAIKDPHGYQYGYWHPDLPTPSAILDVAVAIRKHLVDDKDLNDFNDKEK</sequence>
<name>A0AAX4JX54_9TREE</name>
<reference evidence="1 2" key="1">
    <citation type="submission" date="2024-01" db="EMBL/GenBank/DDBJ databases">
        <title>Comparative genomics of Cryptococcus and Kwoniella reveals pathogenesis evolution and contrasting modes of karyotype evolution via chromosome fusion or intercentromeric recombination.</title>
        <authorList>
            <person name="Coelho M.A."/>
            <person name="David-Palma M."/>
            <person name="Shea T."/>
            <person name="Bowers K."/>
            <person name="McGinley-Smith S."/>
            <person name="Mohammad A.W."/>
            <person name="Gnirke A."/>
            <person name="Yurkov A.M."/>
            <person name="Nowrousian M."/>
            <person name="Sun S."/>
            <person name="Cuomo C.A."/>
            <person name="Heitman J."/>
        </authorList>
    </citation>
    <scope>NUCLEOTIDE SEQUENCE [LARGE SCALE GENOMIC DNA]</scope>
    <source>
        <strain evidence="1 2">CBS 6074</strain>
    </source>
</reference>
<keyword evidence="2" id="KW-1185">Reference proteome</keyword>
<accession>A0AAX4JX54</accession>
<protein>
    <submittedName>
        <fullName evidence="1">Uncharacterized protein</fullName>
    </submittedName>
</protein>
<dbReference type="EMBL" id="CP144102">
    <property type="protein sequence ID" value="WWC89098.1"/>
    <property type="molecule type" value="Genomic_DNA"/>
</dbReference>
<evidence type="ECO:0000313" key="2">
    <source>
        <dbReference type="Proteomes" id="UP001355207"/>
    </source>
</evidence>
<dbReference type="RefSeq" id="XP_066075861.1">
    <property type="nucleotide sequence ID" value="XM_066219764.1"/>
</dbReference>
<dbReference type="AlphaFoldDB" id="A0AAX4JX54"/>
<dbReference type="Proteomes" id="UP001355207">
    <property type="component" value="Chromosome 5"/>
</dbReference>
<proteinExistence type="predicted"/>
<evidence type="ECO:0000313" key="1">
    <source>
        <dbReference type="EMBL" id="WWC89098.1"/>
    </source>
</evidence>
<gene>
    <name evidence="1" type="ORF">L201_004016</name>
</gene>
<dbReference type="GeneID" id="91094686"/>
<organism evidence="1 2">
    <name type="scientific">Kwoniella dendrophila CBS 6074</name>
    <dbReference type="NCBI Taxonomy" id="1295534"/>
    <lineage>
        <taxon>Eukaryota</taxon>
        <taxon>Fungi</taxon>
        <taxon>Dikarya</taxon>
        <taxon>Basidiomycota</taxon>
        <taxon>Agaricomycotina</taxon>
        <taxon>Tremellomycetes</taxon>
        <taxon>Tremellales</taxon>
        <taxon>Cryptococcaceae</taxon>
        <taxon>Kwoniella</taxon>
    </lineage>
</organism>